<organism evidence="2 3">
    <name type="scientific">Spartinivicinus marinus</name>
    <dbReference type="NCBI Taxonomy" id="2994442"/>
    <lineage>
        <taxon>Bacteria</taxon>
        <taxon>Pseudomonadati</taxon>
        <taxon>Pseudomonadota</taxon>
        <taxon>Gammaproteobacteria</taxon>
        <taxon>Oceanospirillales</taxon>
        <taxon>Zooshikellaceae</taxon>
        <taxon>Spartinivicinus</taxon>
    </lineage>
</organism>
<keyword evidence="3" id="KW-1185">Reference proteome</keyword>
<comment type="caution">
    <text evidence="2">The sequence shown here is derived from an EMBL/GenBank/DDBJ whole genome shotgun (WGS) entry which is preliminary data.</text>
</comment>
<feature type="domain" description="HTH cro/C1-type" evidence="1">
    <location>
        <begin position="3"/>
        <end position="29"/>
    </location>
</feature>
<dbReference type="Gene3D" id="1.10.260.40">
    <property type="entry name" value="lambda repressor-like DNA-binding domains"/>
    <property type="match status" value="1"/>
</dbReference>
<dbReference type="SUPFAM" id="SSF47413">
    <property type="entry name" value="lambda repressor-like DNA-binding domains"/>
    <property type="match status" value="1"/>
</dbReference>
<evidence type="ECO:0000313" key="2">
    <source>
        <dbReference type="EMBL" id="NYZ70173.1"/>
    </source>
</evidence>
<sequence>RAEGLSQRKIATKVGVSQQRVQQILKGKKQ</sequence>
<evidence type="ECO:0000259" key="1">
    <source>
        <dbReference type="Pfam" id="PF01381"/>
    </source>
</evidence>
<reference evidence="2 3" key="1">
    <citation type="submission" date="2020-07" db="EMBL/GenBank/DDBJ databases">
        <title>Endozoicomonas sp. nov., isolated from sediment.</title>
        <authorList>
            <person name="Gu T."/>
        </authorList>
    </citation>
    <scope>NUCLEOTIDE SEQUENCE [LARGE SCALE GENOMIC DNA]</scope>
    <source>
        <strain evidence="2 3">SM1973</strain>
    </source>
</reference>
<dbReference type="Proteomes" id="UP000569732">
    <property type="component" value="Unassembled WGS sequence"/>
</dbReference>
<gene>
    <name evidence="2" type="ORF">H0A36_29610</name>
</gene>
<dbReference type="AlphaFoldDB" id="A0A853IA54"/>
<dbReference type="EMBL" id="JACCKB010000310">
    <property type="protein sequence ID" value="NYZ70173.1"/>
    <property type="molecule type" value="Genomic_DNA"/>
</dbReference>
<evidence type="ECO:0000313" key="3">
    <source>
        <dbReference type="Proteomes" id="UP000569732"/>
    </source>
</evidence>
<dbReference type="InterPro" id="IPR010982">
    <property type="entry name" value="Lambda_DNA-bd_dom_sf"/>
</dbReference>
<dbReference type="InterPro" id="IPR001387">
    <property type="entry name" value="Cro/C1-type_HTH"/>
</dbReference>
<dbReference type="GO" id="GO:0003677">
    <property type="term" value="F:DNA binding"/>
    <property type="evidence" value="ECO:0007669"/>
    <property type="project" value="InterPro"/>
</dbReference>
<dbReference type="RefSeq" id="WP_180572095.1">
    <property type="nucleotide sequence ID" value="NZ_JACCKB010000310.1"/>
</dbReference>
<dbReference type="Pfam" id="PF01381">
    <property type="entry name" value="HTH_3"/>
    <property type="match status" value="1"/>
</dbReference>
<protein>
    <submittedName>
        <fullName evidence="2">Helix-turn-helix domain-containing protein</fullName>
    </submittedName>
</protein>
<proteinExistence type="predicted"/>
<name>A0A853IA54_9GAMM</name>
<accession>A0A853IA54</accession>
<feature type="non-terminal residue" evidence="2">
    <location>
        <position position="1"/>
    </location>
</feature>